<evidence type="ECO:0000256" key="6">
    <source>
        <dbReference type="HAMAP-Rule" id="MF_00050"/>
    </source>
</evidence>
<dbReference type="Gene3D" id="3.30.479.20">
    <property type="entry name" value="Elongation factor Ts, dimerisation domain"/>
    <property type="match status" value="2"/>
</dbReference>
<keyword evidence="11" id="KW-1185">Reference proteome</keyword>
<comment type="function">
    <text evidence="5 6 7">Associates with the EF-Tu.GDP complex and induces the exchange of GDP to GTP. It remains bound to the aminoacyl-tRNA.EF-Tu.GTP complex up to the GTP hydrolysis stage on the ribosome.</text>
</comment>
<evidence type="ECO:0000313" key="10">
    <source>
        <dbReference type="EMBL" id="PMC58172.1"/>
    </source>
</evidence>
<dbReference type="CDD" id="cd14275">
    <property type="entry name" value="UBA_EF-Ts"/>
    <property type="match status" value="1"/>
</dbReference>
<evidence type="ECO:0000256" key="4">
    <source>
        <dbReference type="ARBA" id="ARBA00022917"/>
    </source>
</evidence>
<feature type="region of interest" description="Involved in Mg(2+) ion dislocation from EF-Tu" evidence="6">
    <location>
        <begin position="80"/>
        <end position="83"/>
    </location>
</feature>
<dbReference type="Gene3D" id="1.10.8.10">
    <property type="entry name" value="DNA helicase RuvA subunit, C-terminal domain"/>
    <property type="match status" value="1"/>
</dbReference>
<dbReference type="AlphaFoldDB" id="A0A2N6SM78"/>
<gene>
    <name evidence="6" type="primary">tsf</name>
    <name evidence="10" type="ORF">CJ205_05645</name>
</gene>
<dbReference type="HAMAP" id="MF_00050">
    <property type="entry name" value="EF_Ts"/>
    <property type="match status" value="1"/>
</dbReference>
<dbReference type="Proteomes" id="UP000235682">
    <property type="component" value="Unassembled WGS sequence"/>
</dbReference>
<dbReference type="NCBIfam" id="TIGR00116">
    <property type="entry name" value="tsf"/>
    <property type="match status" value="1"/>
</dbReference>
<dbReference type="SUPFAM" id="SSF46934">
    <property type="entry name" value="UBA-like"/>
    <property type="match status" value="1"/>
</dbReference>
<dbReference type="FunFam" id="1.10.8.10:FF:000001">
    <property type="entry name" value="Elongation factor Ts"/>
    <property type="match status" value="1"/>
</dbReference>
<dbReference type="PROSITE" id="PS01127">
    <property type="entry name" value="EF_TS_2"/>
    <property type="match status" value="1"/>
</dbReference>
<keyword evidence="4 6" id="KW-0648">Protein biosynthesis</keyword>
<keyword evidence="3 6" id="KW-0251">Elongation factor</keyword>
<dbReference type="InterPro" id="IPR009060">
    <property type="entry name" value="UBA-like_sf"/>
</dbReference>
<comment type="subcellular location">
    <subcellularLocation>
        <location evidence="6 8">Cytoplasm</location>
    </subcellularLocation>
</comment>
<dbReference type="GO" id="GO:0005737">
    <property type="term" value="C:cytoplasm"/>
    <property type="evidence" value="ECO:0007669"/>
    <property type="project" value="UniProtKB-SubCell"/>
</dbReference>
<name>A0A2N6SM78_9LACT</name>
<dbReference type="GO" id="GO:0003746">
    <property type="term" value="F:translation elongation factor activity"/>
    <property type="evidence" value="ECO:0007669"/>
    <property type="project" value="UniProtKB-UniRule"/>
</dbReference>
<dbReference type="SUPFAM" id="SSF54713">
    <property type="entry name" value="Elongation factor Ts (EF-Ts), dimerisation domain"/>
    <property type="match status" value="2"/>
</dbReference>
<evidence type="ECO:0000256" key="8">
    <source>
        <dbReference type="RuleBase" id="RU000643"/>
    </source>
</evidence>
<evidence type="ECO:0000256" key="2">
    <source>
        <dbReference type="ARBA" id="ARBA00016956"/>
    </source>
</evidence>
<dbReference type="PANTHER" id="PTHR11741">
    <property type="entry name" value="ELONGATION FACTOR TS"/>
    <property type="match status" value="1"/>
</dbReference>
<evidence type="ECO:0000313" key="11">
    <source>
        <dbReference type="Proteomes" id="UP000235682"/>
    </source>
</evidence>
<dbReference type="Pfam" id="PF00889">
    <property type="entry name" value="EF_TS"/>
    <property type="match status" value="1"/>
</dbReference>
<dbReference type="Gene3D" id="1.10.286.20">
    <property type="match status" value="1"/>
</dbReference>
<reference evidence="10 11" key="1">
    <citation type="submission" date="2017-09" db="EMBL/GenBank/DDBJ databases">
        <title>Bacterial strain isolated from the female urinary microbiota.</title>
        <authorList>
            <person name="Thomas-White K."/>
            <person name="Kumar N."/>
            <person name="Forster S."/>
            <person name="Putonti C."/>
            <person name="Lawley T."/>
            <person name="Wolfe A.J."/>
        </authorList>
    </citation>
    <scope>NUCLEOTIDE SEQUENCE [LARGE SCALE GENOMIC DNA]</scope>
    <source>
        <strain evidence="10 11">UMB0852</strain>
    </source>
</reference>
<dbReference type="FunFam" id="1.10.286.20:FF:000001">
    <property type="entry name" value="Elongation factor Ts"/>
    <property type="match status" value="1"/>
</dbReference>
<evidence type="ECO:0000256" key="3">
    <source>
        <dbReference type="ARBA" id="ARBA00022768"/>
    </source>
</evidence>
<comment type="similarity">
    <text evidence="1 6 7">Belongs to the EF-Ts family.</text>
</comment>
<dbReference type="InterPro" id="IPR001816">
    <property type="entry name" value="Transl_elong_EFTs/EF1B"/>
</dbReference>
<evidence type="ECO:0000259" key="9">
    <source>
        <dbReference type="Pfam" id="PF00889"/>
    </source>
</evidence>
<dbReference type="STRING" id="84521.SAMN04487994_101220"/>
<evidence type="ECO:0000256" key="7">
    <source>
        <dbReference type="RuleBase" id="RU000642"/>
    </source>
</evidence>
<feature type="domain" description="Translation elongation factor EFTs/EF1B dimerisation" evidence="9">
    <location>
        <begin position="71"/>
        <end position="274"/>
    </location>
</feature>
<evidence type="ECO:0000256" key="5">
    <source>
        <dbReference type="ARBA" id="ARBA00025453"/>
    </source>
</evidence>
<dbReference type="RefSeq" id="WP_102228142.1">
    <property type="nucleotide sequence ID" value="NZ_PNFY01000056.1"/>
</dbReference>
<sequence length="293" mass="32291">MAKISAKLVKELRDMTGVGMMDAKRALEHVEGDIDRAVDHLREKGLASAAKKADRIAAEGITASYADGNTAAIIELNSETDFVAKNEQFQTLAENIAKVVAENKPASMEEAMALEIDGQTVEHAIADAINVIGENISFRRFEILTKEDGDAFGEYVHMGGRIGVVTVIEGSTDEEVARDVAMHVAAINPQYVHRDQVPADVIEHEKSIQTEKALNEGKPENIVEKMITGRMNRFLAEMSLTEQPFVKDPDVTVAKYVENVGGNVKEFVRFEVGEGMERREEDFAAEVAKEMRK</sequence>
<dbReference type="OrthoDB" id="9808348at2"/>
<dbReference type="InterPro" id="IPR018101">
    <property type="entry name" value="Transl_elong_Ts_CS"/>
</dbReference>
<accession>A0A2N6SM78</accession>
<dbReference type="InterPro" id="IPR014039">
    <property type="entry name" value="Transl_elong_EFTs/EF1B_dimer"/>
</dbReference>
<keyword evidence="6" id="KW-0963">Cytoplasm</keyword>
<dbReference type="InterPro" id="IPR036402">
    <property type="entry name" value="EF-Ts_dimer_sf"/>
</dbReference>
<dbReference type="EMBL" id="PNHE01000022">
    <property type="protein sequence ID" value="PMC58172.1"/>
    <property type="molecule type" value="Genomic_DNA"/>
</dbReference>
<protein>
    <recommendedName>
        <fullName evidence="2 6">Elongation factor Ts</fullName>
        <shortName evidence="6">EF-Ts</shortName>
    </recommendedName>
</protein>
<proteinExistence type="inferred from homology"/>
<dbReference type="PROSITE" id="PS01126">
    <property type="entry name" value="EF_TS_1"/>
    <property type="match status" value="1"/>
</dbReference>
<organism evidence="10 11">
    <name type="scientific">Dolosicoccus paucivorans</name>
    <dbReference type="NCBI Taxonomy" id="84521"/>
    <lineage>
        <taxon>Bacteria</taxon>
        <taxon>Bacillati</taxon>
        <taxon>Bacillota</taxon>
        <taxon>Bacilli</taxon>
        <taxon>Lactobacillales</taxon>
        <taxon>Aerococcaceae</taxon>
        <taxon>Dolosicoccus</taxon>
    </lineage>
</organism>
<dbReference type="PANTHER" id="PTHR11741:SF0">
    <property type="entry name" value="ELONGATION FACTOR TS, MITOCHONDRIAL"/>
    <property type="match status" value="1"/>
</dbReference>
<comment type="caution">
    <text evidence="10">The sequence shown here is derived from an EMBL/GenBank/DDBJ whole genome shotgun (WGS) entry which is preliminary data.</text>
</comment>
<evidence type="ECO:0000256" key="1">
    <source>
        <dbReference type="ARBA" id="ARBA00005532"/>
    </source>
</evidence>